<dbReference type="GO" id="GO:0003700">
    <property type="term" value="F:DNA-binding transcription factor activity"/>
    <property type="evidence" value="ECO:0007669"/>
    <property type="project" value="InterPro"/>
</dbReference>
<keyword evidence="3" id="KW-1185">Reference proteome</keyword>
<dbReference type="GO" id="GO:0005634">
    <property type="term" value="C:nucleus"/>
    <property type="evidence" value="ECO:0007669"/>
    <property type="project" value="InterPro"/>
</dbReference>
<evidence type="ECO:0000313" key="3">
    <source>
        <dbReference type="Proteomes" id="UP000585474"/>
    </source>
</evidence>
<dbReference type="Proteomes" id="UP000585474">
    <property type="component" value="Unassembled WGS sequence"/>
</dbReference>
<feature type="domain" description="K-box" evidence="1">
    <location>
        <begin position="364"/>
        <end position="454"/>
    </location>
</feature>
<accession>A0A7J0GH47</accession>
<name>A0A7J0GH47_9ERIC</name>
<evidence type="ECO:0000313" key="2">
    <source>
        <dbReference type="EMBL" id="GFZ10074.1"/>
    </source>
</evidence>
<dbReference type="OrthoDB" id="1898716at2759"/>
<dbReference type="PROSITE" id="PS51297">
    <property type="entry name" value="K_BOX"/>
    <property type="match status" value="1"/>
</dbReference>
<dbReference type="AlphaFoldDB" id="A0A7J0GH47"/>
<gene>
    <name evidence="2" type="ORF">Acr_21g0006730</name>
</gene>
<reference evidence="2 3" key="1">
    <citation type="submission" date="2019-07" db="EMBL/GenBank/DDBJ databases">
        <title>De Novo Assembly of kiwifruit Actinidia rufa.</title>
        <authorList>
            <person name="Sugita-Konishi S."/>
            <person name="Sato K."/>
            <person name="Mori E."/>
            <person name="Abe Y."/>
            <person name="Kisaki G."/>
            <person name="Hamano K."/>
            <person name="Suezawa K."/>
            <person name="Otani M."/>
            <person name="Fukuda T."/>
            <person name="Manabe T."/>
            <person name="Gomi K."/>
            <person name="Tabuchi M."/>
            <person name="Akimitsu K."/>
            <person name="Kataoka I."/>
        </authorList>
    </citation>
    <scope>NUCLEOTIDE SEQUENCE [LARGE SCALE GENOMIC DNA]</scope>
    <source>
        <strain evidence="3">cv. Fuchu</strain>
    </source>
</reference>
<comment type="caution">
    <text evidence="2">The sequence shown here is derived from an EMBL/GenBank/DDBJ whole genome shotgun (WGS) entry which is preliminary data.</text>
</comment>
<sequence length="495" mass="55260">MKLQQQTESETDARRAPTHRLIIGASNMSRPRAMRWSHVLPRTRGRTHALARVRREVPRLHAPGARHACTCDHAAVQSALHQCHVSKGIFWEYFFCLALSEISWHSGFIPEAGPTAFEFLARKLGDISGFSQQFSAEWEIDYEYGHDAVFYEEAQMREMGVLGEDNRGHSREVAFLGAFIATRKGISRGITQACEGLVQMANNTANKVVGKGTIWFRMADWRSMTLTEGNKEMLWGRKTGGLYRLEGSVQIGGATVLHGSSEVWLDTSSATSAGCAERSSEEGDKDDFEKLDERWSHNNLQSDVLCGAPPMRGVGYPVGVEGTSVRRCRHFGAEIYTLRMSDIIGKYSLHTNNIEQMDQPSLALQLEDSNLVKLGKDVSEKTTQLRQMRGEDLQGLNINELQHLEKMLEAGLSRVLETKGERIMNEIATLQRKGAELIEENQRLKQKMNAISEGKWAVTGVVGAESDNVVCRRTGPVVGIRHQCLQLQQCSTSRG</sequence>
<dbReference type="Pfam" id="PF01486">
    <property type="entry name" value="K-box"/>
    <property type="match status" value="1"/>
</dbReference>
<evidence type="ECO:0000259" key="1">
    <source>
        <dbReference type="PROSITE" id="PS51297"/>
    </source>
</evidence>
<protein>
    <submittedName>
        <fullName evidence="2">AGAMOUS-like 24</fullName>
    </submittedName>
</protein>
<proteinExistence type="predicted"/>
<dbReference type="EMBL" id="BJWL01000021">
    <property type="protein sequence ID" value="GFZ10074.1"/>
    <property type="molecule type" value="Genomic_DNA"/>
</dbReference>
<dbReference type="InterPro" id="IPR002487">
    <property type="entry name" value="TF_Kbox"/>
</dbReference>
<organism evidence="2 3">
    <name type="scientific">Actinidia rufa</name>
    <dbReference type="NCBI Taxonomy" id="165716"/>
    <lineage>
        <taxon>Eukaryota</taxon>
        <taxon>Viridiplantae</taxon>
        <taxon>Streptophyta</taxon>
        <taxon>Embryophyta</taxon>
        <taxon>Tracheophyta</taxon>
        <taxon>Spermatophyta</taxon>
        <taxon>Magnoliopsida</taxon>
        <taxon>eudicotyledons</taxon>
        <taxon>Gunneridae</taxon>
        <taxon>Pentapetalae</taxon>
        <taxon>asterids</taxon>
        <taxon>Ericales</taxon>
        <taxon>Actinidiaceae</taxon>
        <taxon>Actinidia</taxon>
    </lineage>
</organism>